<feature type="domain" description="Aflatoxin regulatory protein" evidence="6">
    <location>
        <begin position="112"/>
        <end position="200"/>
    </location>
</feature>
<dbReference type="GO" id="GO:0045122">
    <property type="term" value="P:aflatoxin biosynthetic process"/>
    <property type="evidence" value="ECO:0007669"/>
    <property type="project" value="InterPro"/>
</dbReference>
<dbReference type="AlphaFoldDB" id="A0A9N9UM24"/>
<dbReference type="EMBL" id="CABFNO020001536">
    <property type="protein sequence ID" value="CAG9996028.1"/>
    <property type="molecule type" value="Genomic_DNA"/>
</dbReference>
<keyword evidence="2" id="KW-0805">Transcription regulation</keyword>
<proteinExistence type="predicted"/>
<evidence type="ECO:0000256" key="2">
    <source>
        <dbReference type="ARBA" id="ARBA00023015"/>
    </source>
</evidence>
<evidence type="ECO:0000256" key="5">
    <source>
        <dbReference type="ARBA" id="ARBA00023242"/>
    </source>
</evidence>
<keyword evidence="5" id="KW-0539">Nucleus</keyword>
<comment type="caution">
    <text evidence="7">The sequence shown here is derived from an EMBL/GenBank/DDBJ whole genome shotgun (WGS) entry which is preliminary data.</text>
</comment>
<reference evidence="7" key="1">
    <citation type="submission" date="2021-10" db="EMBL/GenBank/DDBJ databases">
        <authorList>
            <person name="Piombo E."/>
        </authorList>
    </citation>
    <scope>NUCLEOTIDE SEQUENCE</scope>
</reference>
<dbReference type="Pfam" id="PF08493">
    <property type="entry name" value="AflR"/>
    <property type="match status" value="1"/>
</dbReference>
<evidence type="ECO:0000313" key="7">
    <source>
        <dbReference type="EMBL" id="CAG9996028.1"/>
    </source>
</evidence>
<keyword evidence="1" id="KW-0479">Metal-binding</keyword>
<dbReference type="Proteomes" id="UP000754883">
    <property type="component" value="Unassembled WGS sequence"/>
</dbReference>
<dbReference type="GO" id="GO:0005634">
    <property type="term" value="C:nucleus"/>
    <property type="evidence" value="ECO:0007669"/>
    <property type="project" value="InterPro"/>
</dbReference>
<keyword evidence="3" id="KW-0238">DNA-binding</keyword>
<keyword evidence="4" id="KW-0804">Transcription</keyword>
<accession>A0A9N9UM24</accession>
<dbReference type="GO" id="GO:0006355">
    <property type="term" value="P:regulation of DNA-templated transcription"/>
    <property type="evidence" value="ECO:0007669"/>
    <property type="project" value="InterPro"/>
</dbReference>
<gene>
    <name evidence="7" type="ORF">CBYS24578_00004105</name>
</gene>
<dbReference type="OrthoDB" id="5133633at2759"/>
<organism evidence="7 8">
    <name type="scientific">Clonostachys byssicola</name>
    <dbReference type="NCBI Taxonomy" id="160290"/>
    <lineage>
        <taxon>Eukaryota</taxon>
        <taxon>Fungi</taxon>
        <taxon>Dikarya</taxon>
        <taxon>Ascomycota</taxon>
        <taxon>Pezizomycotina</taxon>
        <taxon>Sordariomycetes</taxon>
        <taxon>Hypocreomycetidae</taxon>
        <taxon>Hypocreales</taxon>
        <taxon>Bionectriaceae</taxon>
        <taxon>Clonostachys</taxon>
    </lineage>
</organism>
<evidence type="ECO:0000256" key="4">
    <source>
        <dbReference type="ARBA" id="ARBA00023163"/>
    </source>
</evidence>
<dbReference type="GO" id="GO:0003677">
    <property type="term" value="F:DNA binding"/>
    <property type="evidence" value="ECO:0007669"/>
    <property type="project" value="UniProtKB-KW"/>
</dbReference>
<evidence type="ECO:0000256" key="3">
    <source>
        <dbReference type="ARBA" id="ARBA00023125"/>
    </source>
</evidence>
<name>A0A9N9UM24_9HYPO</name>
<sequence>MSASSSPAFGIEFGGIYSYNPSRHAIERVGAQLGSSALSIFSQPATPEASSNNPPALPSESEVSSPIDFNLLMEGFSASQASAYYGQSVAHCGPRGAADSCFERETFCLNTPHACITVAIRLLRNIGNAKNTTGPHCIHHEAFRTSSHLPLPIGNVFAAQYDAIGKILSILRCPCSALPSIRILLATICDRIVTEISMILGCANGDQVKLQPIRIGVFSSEGPLSHRVCASIFLENLQALQSHMDKLLSHPKSEQMVLYETLPVGMNDAVGQYVDAIVCEKLRMAIEQTRRLFLL</sequence>
<keyword evidence="8" id="KW-1185">Reference proteome</keyword>
<evidence type="ECO:0000256" key="1">
    <source>
        <dbReference type="ARBA" id="ARBA00022723"/>
    </source>
</evidence>
<evidence type="ECO:0000259" key="6">
    <source>
        <dbReference type="Pfam" id="PF08493"/>
    </source>
</evidence>
<evidence type="ECO:0000313" key="8">
    <source>
        <dbReference type="Proteomes" id="UP000754883"/>
    </source>
</evidence>
<dbReference type="GO" id="GO:0046872">
    <property type="term" value="F:metal ion binding"/>
    <property type="evidence" value="ECO:0007669"/>
    <property type="project" value="UniProtKB-KW"/>
</dbReference>
<dbReference type="InterPro" id="IPR013700">
    <property type="entry name" value="AflR"/>
</dbReference>
<protein>
    <recommendedName>
        <fullName evidence="6">Aflatoxin regulatory protein domain-containing protein</fullName>
    </recommendedName>
</protein>